<dbReference type="SUPFAM" id="SSF53748">
    <property type="entry name" value="Phosphoglycerate kinase"/>
    <property type="match status" value="1"/>
</dbReference>
<dbReference type="InterPro" id="IPR015824">
    <property type="entry name" value="Phosphoglycerate_kinase_N"/>
</dbReference>
<comment type="similarity">
    <text evidence="2">Belongs to the phosphoglycerate kinase family.</text>
</comment>
<dbReference type="InterPro" id="IPR001576">
    <property type="entry name" value="Phosphoglycerate_kinase"/>
</dbReference>
<evidence type="ECO:0000256" key="5">
    <source>
        <dbReference type="ARBA" id="ARBA00022741"/>
    </source>
</evidence>
<dbReference type="GO" id="GO:0005524">
    <property type="term" value="F:ATP binding"/>
    <property type="evidence" value="ECO:0007669"/>
    <property type="project" value="UniProtKB-KW"/>
</dbReference>
<proteinExistence type="inferred from homology"/>
<organism evidence="8">
    <name type="scientific">marine metagenome</name>
    <dbReference type="NCBI Taxonomy" id="408172"/>
    <lineage>
        <taxon>unclassified sequences</taxon>
        <taxon>metagenomes</taxon>
        <taxon>ecological metagenomes</taxon>
    </lineage>
</organism>
<dbReference type="GO" id="GO:0006096">
    <property type="term" value="P:glycolytic process"/>
    <property type="evidence" value="ECO:0007669"/>
    <property type="project" value="InterPro"/>
</dbReference>
<sequence>VIKTLKSFDLKEKRILIRVDFNVPIENDRVLDDFRIRAALSTIQFCLKSGAKVILMSHLGRPKGQPDPRLSLMPVGEKLADLLEMPIKFSDDCVSENAHDVTLGLRAGEIHLLENLRFHVEETKNDSDFSSKLAKHGQVYINDAFGMVHRSHASNVGVTKQFIHKGMGFLVET</sequence>
<keyword evidence="7" id="KW-0067">ATP-binding</keyword>
<dbReference type="Pfam" id="PF00162">
    <property type="entry name" value="PGK"/>
    <property type="match status" value="1"/>
</dbReference>
<dbReference type="GO" id="GO:0006094">
    <property type="term" value="P:gluconeogenesis"/>
    <property type="evidence" value="ECO:0007669"/>
    <property type="project" value="TreeGrafter"/>
</dbReference>
<accession>A0A382KEF5</accession>
<dbReference type="EC" id="2.7.2.3" evidence="3"/>
<dbReference type="EMBL" id="UINC01079398">
    <property type="protein sequence ID" value="SVC21367.1"/>
    <property type="molecule type" value="Genomic_DNA"/>
</dbReference>
<comment type="catalytic activity">
    <reaction evidence="1">
        <text>(2R)-3-phosphoglycerate + ATP = (2R)-3-phospho-glyceroyl phosphate + ADP</text>
        <dbReference type="Rhea" id="RHEA:14801"/>
        <dbReference type="ChEBI" id="CHEBI:30616"/>
        <dbReference type="ChEBI" id="CHEBI:57604"/>
        <dbReference type="ChEBI" id="CHEBI:58272"/>
        <dbReference type="ChEBI" id="CHEBI:456216"/>
        <dbReference type="EC" id="2.7.2.3"/>
    </reaction>
</comment>
<dbReference type="PRINTS" id="PR00477">
    <property type="entry name" value="PHGLYCKINASE"/>
</dbReference>
<name>A0A382KEF5_9ZZZZ</name>
<dbReference type="PANTHER" id="PTHR11406">
    <property type="entry name" value="PHOSPHOGLYCERATE KINASE"/>
    <property type="match status" value="1"/>
</dbReference>
<evidence type="ECO:0000256" key="7">
    <source>
        <dbReference type="ARBA" id="ARBA00022840"/>
    </source>
</evidence>
<dbReference type="AlphaFoldDB" id="A0A382KEF5"/>
<evidence type="ECO:0000313" key="8">
    <source>
        <dbReference type="EMBL" id="SVC21367.1"/>
    </source>
</evidence>
<dbReference type="Gene3D" id="3.40.50.1260">
    <property type="entry name" value="Phosphoglycerate kinase, N-terminal domain"/>
    <property type="match status" value="1"/>
</dbReference>
<dbReference type="GO" id="GO:0005829">
    <property type="term" value="C:cytosol"/>
    <property type="evidence" value="ECO:0007669"/>
    <property type="project" value="TreeGrafter"/>
</dbReference>
<evidence type="ECO:0000256" key="2">
    <source>
        <dbReference type="ARBA" id="ARBA00008982"/>
    </source>
</evidence>
<reference evidence="8" key="1">
    <citation type="submission" date="2018-05" db="EMBL/GenBank/DDBJ databases">
        <authorList>
            <person name="Lanie J.A."/>
            <person name="Ng W.-L."/>
            <person name="Kazmierczak K.M."/>
            <person name="Andrzejewski T.M."/>
            <person name="Davidsen T.M."/>
            <person name="Wayne K.J."/>
            <person name="Tettelin H."/>
            <person name="Glass J.I."/>
            <person name="Rusch D."/>
            <person name="Podicherti R."/>
            <person name="Tsui H.-C.T."/>
            <person name="Winkler M.E."/>
        </authorList>
    </citation>
    <scope>NUCLEOTIDE SEQUENCE</scope>
</reference>
<keyword evidence="6" id="KW-0418">Kinase</keyword>
<keyword evidence="4" id="KW-0808">Transferase</keyword>
<evidence type="ECO:0000256" key="1">
    <source>
        <dbReference type="ARBA" id="ARBA00000642"/>
    </source>
</evidence>
<dbReference type="FunFam" id="3.40.50.1260:FF:000006">
    <property type="entry name" value="Phosphoglycerate kinase"/>
    <property type="match status" value="1"/>
</dbReference>
<evidence type="ECO:0000256" key="6">
    <source>
        <dbReference type="ARBA" id="ARBA00022777"/>
    </source>
</evidence>
<dbReference type="PANTHER" id="PTHR11406:SF23">
    <property type="entry name" value="PHOSPHOGLYCERATE KINASE 1, CHLOROPLASTIC-RELATED"/>
    <property type="match status" value="1"/>
</dbReference>
<evidence type="ECO:0000256" key="4">
    <source>
        <dbReference type="ARBA" id="ARBA00022679"/>
    </source>
</evidence>
<dbReference type="GO" id="GO:0043531">
    <property type="term" value="F:ADP binding"/>
    <property type="evidence" value="ECO:0007669"/>
    <property type="project" value="TreeGrafter"/>
</dbReference>
<gene>
    <name evidence="8" type="ORF">METZ01_LOCUS274221</name>
</gene>
<protein>
    <recommendedName>
        <fullName evidence="3">phosphoglycerate kinase</fullName>
        <ecNumber evidence="3">2.7.2.3</ecNumber>
    </recommendedName>
</protein>
<keyword evidence="5" id="KW-0547">Nucleotide-binding</keyword>
<dbReference type="GO" id="GO:0004618">
    <property type="term" value="F:phosphoglycerate kinase activity"/>
    <property type="evidence" value="ECO:0007669"/>
    <property type="project" value="UniProtKB-EC"/>
</dbReference>
<evidence type="ECO:0000256" key="3">
    <source>
        <dbReference type="ARBA" id="ARBA00013061"/>
    </source>
</evidence>
<feature type="non-terminal residue" evidence="8">
    <location>
        <position position="1"/>
    </location>
</feature>
<feature type="non-terminal residue" evidence="8">
    <location>
        <position position="173"/>
    </location>
</feature>
<dbReference type="InterPro" id="IPR036043">
    <property type="entry name" value="Phosphoglycerate_kinase_sf"/>
</dbReference>